<sequence>MDGQVEALTPAQFLTGQKFTTIQISAETKSVELIRLWRNQQALQDSFFRRCSKECLSNLINYHEKPYSYEAVTGTKHRLTGGVVDLLPVTARDYLLTRKMKT</sequence>
<dbReference type="Proteomes" id="UP000499080">
    <property type="component" value="Unassembled WGS sequence"/>
</dbReference>
<name>A0A4Y2J9W3_ARAVE</name>
<gene>
    <name evidence="1" type="ORF">AVEN_110593_1</name>
</gene>
<evidence type="ECO:0000313" key="2">
    <source>
        <dbReference type="Proteomes" id="UP000499080"/>
    </source>
</evidence>
<proteinExistence type="predicted"/>
<keyword evidence="2" id="KW-1185">Reference proteome</keyword>
<dbReference type="EMBL" id="BGPR01003303">
    <property type="protein sequence ID" value="GBM86339.1"/>
    <property type="molecule type" value="Genomic_DNA"/>
</dbReference>
<protein>
    <submittedName>
        <fullName evidence="1">Uncharacterized protein</fullName>
    </submittedName>
</protein>
<organism evidence="1 2">
    <name type="scientific">Araneus ventricosus</name>
    <name type="common">Orbweaver spider</name>
    <name type="synonym">Epeira ventricosa</name>
    <dbReference type="NCBI Taxonomy" id="182803"/>
    <lineage>
        <taxon>Eukaryota</taxon>
        <taxon>Metazoa</taxon>
        <taxon>Ecdysozoa</taxon>
        <taxon>Arthropoda</taxon>
        <taxon>Chelicerata</taxon>
        <taxon>Arachnida</taxon>
        <taxon>Araneae</taxon>
        <taxon>Araneomorphae</taxon>
        <taxon>Entelegynae</taxon>
        <taxon>Araneoidea</taxon>
        <taxon>Araneidae</taxon>
        <taxon>Araneus</taxon>
    </lineage>
</organism>
<dbReference type="AlphaFoldDB" id="A0A4Y2J9W3"/>
<comment type="caution">
    <text evidence="1">The sequence shown here is derived from an EMBL/GenBank/DDBJ whole genome shotgun (WGS) entry which is preliminary data.</text>
</comment>
<accession>A0A4Y2J9W3</accession>
<evidence type="ECO:0000313" key="1">
    <source>
        <dbReference type="EMBL" id="GBM86339.1"/>
    </source>
</evidence>
<reference evidence="1 2" key="1">
    <citation type="journal article" date="2019" name="Sci. Rep.">
        <title>Orb-weaving spider Araneus ventricosus genome elucidates the spidroin gene catalogue.</title>
        <authorList>
            <person name="Kono N."/>
            <person name="Nakamura H."/>
            <person name="Ohtoshi R."/>
            <person name="Moran D.A.P."/>
            <person name="Shinohara A."/>
            <person name="Yoshida Y."/>
            <person name="Fujiwara M."/>
            <person name="Mori M."/>
            <person name="Tomita M."/>
            <person name="Arakawa K."/>
        </authorList>
    </citation>
    <scope>NUCLEOTIDE SEQUENCE [LARGE SCALE GENOMIC DNA]</scope>
</reference>